<evidence type="ECO:0000313" key="3">
    <source>
        <dbReference type="Proteomes" id="UP000325577"/>
    </source>
</evidence>
<evidence type="ECO:0000313" key="2">
    <source>
        <dbReference type="EMBL" id="KAA8540901.1"/>
    </source>
</evidence>
<feature type="compositionally biased region" description="Basic and acidic residues" evidence="1">
    <location>
        <begin position="179"/>
        <end position="194"/>
    </location>
</feature>
<feature type="region of interest" description="Disordered" evidence="1">
    <location>
        <begin position="324"/>
        <end position="372"/>
    </location>
</feature>
<accession>A0A5J5BIF6</accession>
<name>A0A5J5BIF6_9ASTE</name>
<organism evidence="2 3">
    <name type="scientific">Nyssa sinensis</name>
    <dbReference type="NCBI Taxonomy" id="561372"/>
    <lineage>
        <taxon>Eukaryota</taxon>
        <taxon>Viridiplantae</taxon>
        <taxon>Streptophyta</taxon>
        <taxon>Embryophyta</taxon>
        <taxon>Tracheophyta</taxon>
        <taxon>Spermatophyta</taxon>
        <taxon>Magnoliopsida</taxon>
        <taxon>eudicotyledons</taxon>
        <taxon>Gunneridae</taxon>
        <taxon>Pentapetalae</taxon>
        <taxon>asterids</taxon>
        <taxon>Cornales</taxon>
        <taxon>Nyssaceae</taxon>
        <taxon>Nyssa</taxon>
    </lineage>
</organism>
<dbReference type="OrthoDB" id="1922268at2759"/>
<dbReference type="Proteomes" id="UP000325577">
    <property type="component" value="Linkage Group LG13"/>
</dbReference>
<feature type="compositionally biased region" description="Polar residues" evidence="1">
    <location>
        <begin position="337"/>
        <end position="347"/>
    </location>
</feature>
<feature type="compositionally biased region" description="Low complexity" evidence="1">
    <location>
        <begin position="47"/>
        <end position="65"/>
    </location>
</feature>
<dbReference type="AlphaFoldDB" id="A0A5J5BIF6"/>
<dbReference type="GO" id="GO:0009507">
    <property type="term" value="C:chloroplast"/>
    <property type="evidence" value="ECO:0007669"/>
    <property type="project" value="TreeGrafter"/>
</dbReference>
<evidence type="ECO:0000256" key="1">
    <source>
        <dbReference type="SAM" id="MobiDB-lite"/>
    </source>
</evidence>
<feature type="region of interest" description="Disordered" evidence="1">
    <location>
        <begin position="47"/>
        <end position="194"/>
    </location>
</feature>
<reference evidence="2 3" key="1">
    <citation type="submission" date="2019-09" db="EMBL/GenBank/DDBJ databases">
        <title>A chromosome-level genome assembly of the Chinese tupelo Nyssa sinensis.</title>
        <authorList>
            <person name="Yang X."/>
            <person name="Kang M."/>
            <person name="Yang Y."/>
            <person name="Xiong H."/>
            <person name="Wang M."/>
            <person name="Zhang Z."/>
            <person name="Wang Z."/>
            <person name="Wu H."/>
            <person name="Ma T."/>
            <person name="Liu J."/>
            <person name="Xi Z."/>
        </authorList>
    </citation>
    <scope>NUCLEOTIDE SEQUENCE [LARGE SCALE GENOMIC DNA]</scope>
    <source>
        <strain evidence="2">J267</strain>
        <tissue evidence="2">Leaf</tissue>
    </source>
</reference>
<feature type="compositionally biased region" description="Polar residues" evidence="1">
    <location>
        <begin position="238"/>
        <end position="248"/>
    </location>
</feature>
<feature type="compositionally biased region" description="Basic and acidic residues" evidence="1">
    <location>
        <begin position="116"/>
        <end position="128"/>
    </location>
</feature>
<feature type="compositionally biased region" description="Polar residues" evidence="1">
    <location>
        <begin position="83"/>
        <end position="93"/>
    </location>
</feature>
<protein>
    <submittedName>
        <fullName evidence="2">Uncharacterized protein</fullName>
    </submittedName>
</protein>
<feature type="region of interest" description="Disordered" evidence="1">
    <location>
        <begin position="237"/>
        <end position="299"/>
    </location>
</feature>
<keyword evidence="3" id="KW-1185">Reference proteome</keyword>
<proteinExistence type="predicted"/>
<feature type="compositionally biased region" description="Polar residues" evidence="1">
    <location>
        <begin position="134"/>
        <end position="150"/>
    </location>
</feature>
<dbReference type="EMBL" id="CM018036">
    <property type="protein sequence ID" value="KAA8540901.1"/>
    <property type="molecule type" value="Genomic_DNA"/>
</dbReference>
<dbReference type="PANTHER" id="PTHR36764">
    <property type="entry name" value="TRNA (ILE)-LYSIDINE SYNTHASE"/>
    <property type="match status" value="1"/>
</dbReference>
<dbReference type="PANTHER" id="PTHR36764:SF1">
    <property type="entry name" value="TRNA (ILE)-LYSIDINE SYNTHASE"/>
    <property type="match status" value="1"/>
</dbReference>
<feature type="compositionally biased region" description="Basic and acidic residues" evidence="1">
    <location>
        <begin position="99"/>
        <end position="110"/>
    </location>
</feature>
<feature type="compositionally biased region" description="Polar residues" evidence="1">
    <location>
        <begin position="167"/>
        <end position="176"/>
    </location>
</feature>
<gene>
    <name evidence="2" type="ORF">F0562_024961</name>
</gene>
<feature type="compositionally biased region" description="Low complexity" evidence="1">
    <location>
        <begin position="348"/>
        <end position="357"/>
    </location>
</feature>
<sequence length="372" mass="40195">MVAISLYRGNLHRVPDAPRRWLMPTRTISLKDFKILLNRRSKALARLRSSTADATTIPTTSNSNPNPNPNLKQEEEDTKDNVFPSNDTQNPNLESPKVSNHEEGPSREGASEEEAKDQKESDGGEHSAKPVHGSDTSPASKPTVTENASNPVAADCNGQDEKPAAPSNPNTETSNKVDAPTDKEKRKREVEEKLQILNGKKHNLVQLLKQILNAEEELKRRNSMQGIAIRPSVPLQVDATNDSGSMTRHATPRMGSEGNHGGDMEGGEADDFSNHSMHSRHLLQMSSTSPSSDSPHRRPAYIQHNVVPHPSRASLAVAGSPSRFAPMGHQGHPANLPTVSVSGTNYIASSPSPAASGGTSGFRDGRLPSPWN</sequence>